<evidence type="ECO:0000256" key="1">
    <source>
        <dbReference type="ARBA" id="ARBA00006484"/>
    </source>
</evidence>
<evidence type="ECO:0000256" key="3">
    <source>
        <dbReference type="ARBA" id="ARBA00023002"/>
    </source>
</evidence>
<dbReference type="InterPro" id="IPR036291">
    <property type="entry name" value="NAD(P)-bd_dom_sf"/>
</dbReference>
<keyword evidence="2" id="KW-0521">NADP</keyword>
<dbReference type="PRINTS" id="PR00081">
    <property type="entry name" value="GDHRDH"/>
</dbReference>
<evidence type="ECO:0000256" key="2">
    <source>
        <dbReference type="ARBA" id="ARBA00022857"/>
    </source>
</evidence>
<comment type="similarity">
    <text evidence="1">Belongs to the short-chain dehydrogenases/reductases (SDR) family.</text>
</comment>
<evidence type="ECO:0000313" key="6">
    <source>
        <dbReference type="EMBL" id="RYO90884.1"/>
    </source>
</evidence>
<proteinExistence type="inferred from homology"/>
<dbReference type="PANTHER" id="PTHR44169">
    <property type="entry name" value="NADPH-DEPENDENT 1-ACYLDIHYDROXYACETONE PHOSPHATE REDUCTASE"/>
    <property type="match status" value="1"/>
</dbReference>
<dbReference type="SUPFAM" id="SSF51735">
    <property type="entry name" value="NAD(P)-binding Rossmann-fold domains"/>
    <property type="match status" value="1"/>
</dbReference>
<dbReference type="PROSITE" id="PS00061">
    <property type="entry name" value="ADH_SHORT"/>
    <property type="match status" value="1"/>
</dbReference>
<dbReference type="InterPro" id="IPR002347">
    <property type="entry name" value="SDR_fam"/>
</dbReference>
<dbReference type="InterPro" id="IPR007219">
    <property type="entry name" value="XnlR_reg_dom"/>
</dbReference>
<dbReference type="PANTHER" id="PTHR44169:SF6">
    <property type="entry name" value="NADPH-DEPENDENT 1-ACYLDIHYDROXYACETONE PHOSPHATE REDUCTASE"/>
    <property type="match status" value="1"/>
</dbReference>
<keyword evidence="3" id="KW-0560">Oxidoreductase</keyword>
<protein>
    <recommendedName>
        <fullName evidence="5">Xylanolytic transcriptional activator regulatory domain-containing protein</fullName>
    </recommendedName>
</protein>
<feature type="domain" description="Xylanolytic transcriptional activator regulatory" evidence="5">
    <location>
        <begin position="487"/>
        <end position="564"/>
    </location>
</feature>
<dbReference type="InterPro" id="IPR020904">
    <property type="entry name" value="Sc_DH/Rdtase_CS"/>
</dbReference>
<gene>
    <name evidence="6" type="ORF">DL762_002481</name>
</gene>
<comment type="caution">
    <text evidence="6">The sequence shown here is derived from an EMBL/GenBank/DDBJ whole genome shotgun (WGS) entry which is preliminary data.</text>
</comment>
<sequence>MAEKNDRRLTVLVTGCSQGGLGFALSQAFANAGCRVFATARDPTKAASLVGDNVCEILPLDVTSKESIDACVSKVRHETGGKGLDILVNNAGIGLTVPLLDTSIDDAKRMFDVNVWGMLAVTQAFAPLLIEAKGVVLNISSVAGAVCMAWQGAYNSSKTAMTFLSETLRMEMRPLGVRVVTAMVGEVETEFYNHDTFSLPPDSHYKSIEAIIRKQSTGEMQVNNEKAWVTARNLVNDVLSGRSGQVWRGGVAGTVNSPGHSALEKRMGEQPGDDVFDKGDLVTCWGEAQFDIDDRSDNDDWDSVVLSEGGAPPHSSHSTCDLSAPPSVSIPENELDNILGLRTAISAPQPASIAAMGHAPYLPSPCNTPATITTPLARADLDELYFDRIHVFMPALQRRRYFSRSWREADAASQPYAGLQSAMWTLAAAMSSQFQQLCQPLYSETLQRLSHATYAHGLDGTTARLDLARAWILVAVYEFMHASFESAWASAGRAIRLVQLLRLNVIDASGADDDPDSFIEKEESRRTFWVAFCLDRFSCVLKGLPLTLGEQPICTRLPCPEEAFQSGKPVVMPFLSEVVAADAPIVVLSPFAESVIFTTLWGRTLNYQQLSAAQLPSCGISSTDIRDRQLQLNGLVSRRILQFQQTYSTAAVESDSMLLFTSIIAQTTVLAFCNAAEPSADSVPASDRFIDDVLGHQWRARVAAKEIARLADSHTQFSVFKV</sequence>
<dbReference type="CDD" id="cd12148">
    <property type="entry name" value="fungal_TF_MHR"/>
    <property type="match status" value="1"/>
</dbReference>
<evidence type="ECO:0000313" key="7">
    <source>
        <dbReference type="Proteomes" id="UP000294003"/>
    </source>
</evidence>
<dbReference type="Gene3D" id="3.40.50.720">
    <property type="entry name" value="NAD(P)-binding Rossmann-like Domain"/>
    <property type="match status" value="1"/>
</dbReference>
<dbReference type="EMBL" id="QJNS01000048">
    <property type="protein sequence ID" value="RYO90884.1"/>
    <property type="molecule type" value="Genomic_DNA"/>
</dbReference>
<dbReference type="PRINTS" id="PR00080">
    <property type="entry name" value="SDRFAMILY"/>
</dbReference>
<organism evidence="6 7">
    <name type="scientific">Monosporascus cannonballus</name>
    <dbReference type="NCBI Taxonomy" id="155416"/>
    <lineage>
        <taxon>Eukaryota</taxon>
        <taxon>Fungi</taxon>
        <taxon>Dikarya</taxon>
        <taxon>Ascomycota</taxon>
        <taxon>Pezizomycotina</taxon>
        <taxon>Sordariomycetes</taxon>
        <taxon>Xylariomycetidae</taxon>
        <taxon>Xylariales</taxon>
        <taxon>Xylariales incertae sedis</taxon>
        <taxon>Monosporascus</taxon>
    </lineage>
</organism>
<dbReference type="Pfam" id="PF00106">
    <property type="entry name" value="adh_short"/>
    <property type="match status" value="1"/>
</dbReference>
<accession>A0ABY0HDE4</accession>
<evidence type="ECO:0000256" key="4">
    <source>
        <dbReference type="ARBA" id="ARBA00023242"/>
    </source>
</evidence>
<dbReference type="SMART" id="SM00906">
    <property type="entry name" value="Fungal_trans"/>
    <property type="match status" value="1"/>
</dbReference>
<keyword evidence="7" id="KW-1185">Reference proteome</keyword>
<keyword evidence="4" id="KW-0539">Nucleus</keyword>
<name>A0ABY0HDE4_9PEZI</name>
<evidence type="ECO:0000259" key="5">
    <source>
        <dbReference type="SMART" id="SM00906"/>
    </source>
</evidence>
<reference evidence="6 7" key="1">
    <citation type="submission" date="2018-06" db="EMBL/GenBank/DDBJ databases">
        <title>Complete Genomes of Monosporascus.</title>
        <authorList>
            <person name="Robinson A.J."/>
            <person name="Natvig D.O."/>
        </authorList>
    </citation>
    <scope>NUCLEOTIDE SEQUENCE [LARGE SCALE GENOMIC DNA]</scope>
    <source>
        <strain evidence="6 7">CBS 609.92</strain>
    </source>
</reference>
<dbReference type="Proteomes" id="UP000294003">
    <property type="component" value="Unassembled WGS sequence"/>
</dbReference>
<dbReference type="CDD" id="cd05374">
    <property type="entry name" value="17beta-HSD-like_SDR_c"/>
    <property type="match status" value="1"/>
</dbReference>
<dbReference type="Pfam" id="PF04082">
    <property type="entry name" value="Fungal_trans"/>
    <property type="match status" value="1"/>
</dbReference>